<dbReference type="InterPro" id="IPR005670">
    <property type="entry name" value="PstB-like"/>
</dbReference>
<dbReference type="SMART" id="SM00382">
    <property type="entry name" value="AAA"/>
    <property type="match status" value="1"/>
</dbReference>
<keyword evidence="5" id="KW-0592">Phosphate transport</keyword>
<evidence type="ECO:0000256" key="4">
    <source>
        <dbReference type="ARBA" id="ARBA00022519"/>
    </source>
</evidence>
<accession>A0A6N3T4Y2</accession>
<evidence type="ECO:0000256" key="9">
    <source>
        <dbReference type="ARBA" id="ARBA00023136"/>
    </source>
</evidence>
<dbReference type="FunFam" id="3.40.50.300:FF:000132">
    <property type="entry name" value="Phosphate import ATP-binding protein PstB"/>
    <property type="match status" value="1"/>
</dbReference>
<dbReference type="InterPro" id="IPR003593">
    <property type="entry name" value="AAA+_ATPase"/>
</dbReference>
<evidence type="ECO:0000313" key="14">
    <source>
        <dbReference type="Proteomes" id="UP000032673"/>
    </source>
</evidence>
<protein>
    <submittedName>
        <fullName evidence="12">ABC transporter phosphate permease</fullName>
    </submittedName>
    <submittedName>
        <fullName evidence="13">Phosphate import ATP-binding protein PstB</fullName>
    </submittedName>
</protein>
<dbReference type="Proteomes" id="UP000032673">
    <property type="component" value="Unassembled WGS sequence"/>
</dbReference>
<gene>
    <name evidence="13" type="primary">pstB</name>
    <name evidence="12" type="ORF">Abin_030_132</name>
    <name evidence="13" type="ORF">AIN02nite_09990</name>
</gene>
<comment type="function">
    <text evidence="10">Part of the ABC transporter complex PstSACB involved in phosphate import. Responsible for energy coupling to the transport system.</text>
</comment>
<reference evidence="13 15" key="2">
    <citation type="submission" date="2019-07" db="EMBL/GenBank/DDBJ databases">
        <title>Whole genome shotgun sequence of Acetobacter indonesiensis NBRC 16471.</title>
        <authorList>
            <person name="Hosoyama A."/>
            <person name="Uohara A."/>
            <person name="Ohji S."/>
            <person name="Ichikawa N."/>
        </authorList>
    </citation>
    <scope>NUCLEOTIDE SEQUENCE [LARGE SCALE GENOMIC DNA]</scope>
    <source>
        <strain evidence="13 15">NBRC 16471</strain>
    </source>
</reference>
<dbReference type="Gene3D" id="3.40.50.300">
    <property type="entry name" value="P-loop containing nucleotide triphosphate hydrolases"/>
    <property type="match status" value="1"/>
</dbReference>
<evidence type="ECO:0000256" key="7">
    <source>
        <dbReference type="ARBA" id="ARBA00022840"/>
    </source>
</evidence>
<feature type="domain" description="ABC transporter" evidence="11">
    <location>
        <begin position="31"/>
        <end position="272"/>
    </location>
</feature>
<evidence type="ECO:0000259" key="11">
    <source>
        <dbReference type="PROSITE" id="PS50893"/>
    </source>
</evidence>
<evidence type="ECO:0000313" key="15">
    <source>
        <dbReference type="Proteomes" id="UP000321104"/>
    </source>
</evidence>
<keyword evidence="6" id="KW-0547">Nucleotide-binding</keyword>
<comment type="subcellular location">
    <subcellularLocation>
        <location evidence="1">Cell inner membrane</location>
        <topology evidence="1">Peripheral membrane protein</topology>
    </subcellularLocation>
</comment>
<dbReference type="InterPro" id="IPR027417">
    <property type="entry name" value="P-loop_NTPase"/>
</dbReference>
<evidence type="ECO:0000313" key="12">
    <source>
        <dbReference type="EMBL" id="GAN63589.1"/>
    </source>
</evidence>
<evidence type="ECO:0000256" key="8">
    <source>
        <dbReference type="ARBA" id="ARBA00022967"/>
    </source>
</evidence>
<dbReference type="PROSITE" id="PS50893">
    <property type="entry name" value="ABC_TRANSPORTER_2"/>
    <property type="match status" value="1"/>
</dbReference>
<dbReference type="PANTHER" id="PTHR43423:SF3">
    <property type="entry name" value="PHOSPHATE IMPORT ATP-BINDING PROTEIN PSTB"/>
    <property type="match status" value="1"/>
</dbReference>
<evidence type="ECO:0000256" key="2">
    <source>
        <dbReference type="ARBA" id="ARBA00022448"/>
    </source>
</evidence>
<keyword evidence="2" id="KW-0813">Transport</keyword>
<dbReference type="InterPro" id="IPR017871">
    <property type="entry name" value="ABC_transporter-like_CS"/>
</dbReference>
<dbReference type="Proteomes" id="UP000321104">
    <property type="component" value="Unassembled WGS sequence"/>
</dbReference>
<evidence type="ECO:0000313" key="13">
    <source>
        <dbReference type="EMBL" id="GEN02974.1"/>
    </source>
</evidence>
<organism evidence="13 15">
    <name type="scientific">Acetobacter indonesiensis</name>
    <dbReference type="NCBI Taxonomy" id="104101"/>
    <lineage>
        <taxon>Bacteria</taxon>
        <taxon>Pseudomonadati</taxon>
        <taxon>Pseudomonadota</taxon>
        <taxon>Alphaproteobacteria</taxon>
        <taxon>Acetobacterales</taxon>
        <taxon>Acetobacteraceae</taxon>
        <taxon>Acetobacter</taxon>
    </lineage>
</organism>
<dbReference type="PANTHER" id="PTHR43423">
    <property type="entry name" value="ABC TRANSPORTER I FAMILY MEMBER 17"/>
    <property type="match status" value="1"/>
</dbReference>
<dbReference type="EMBL" id="BJXQ01000004">
    <property type="protein sequence ID" value="GEN02974.1"/>
    <property type="molecule type" value="Genomic_DNA"/>
</dbReference>
<evidence type="ECO:0000256" key="10">
    <source>
        <dbReference type="ARBA" id="ARBA00054713"/>
    </source>
</evidence>
<evidence type="ECO:0000256" key="6">
    <source>
        <dbReference type="ARBA" id="ARBA00022741"/>
    </source>
</evidence>
<keyword evidence="14" id="KW-1185">Reference proteome</keyword>
<dbReference type="AlphaFoldDB" id="A0A6N3T4Y2"/>
<dbReference type="GO" id="GO:0005315">
    <property type="term" value="F:phosphate transmembrane transporter activity"/>
    <property type="evidence" value="ECO:0007669"/>
    <property type="project" value="InterPro"/>
</dbReference>
<dbReference type="PROSITE" id="PS00211">
    <property type="entry name" value="ABC_TRANSPORTER_1"/>
    <property type="match status" value="1"/>
</dbReference>
<sequence>MNGDTMSSTMQNDASNLTADAVGETAHPLALQVRNLDFFYGKSRALHNISLDFPERSVTGMIGPSGCGKSTLLRVLNRMYDLYPGQKATGEVLFDGQNILAAGVDLNVLRSRIGMVFQKPTPFPMSIYDNIAFGIRLHERVSRSEMDGRVEDALRRVALWPEVKDRLQASATAMSGGQQQRLCIARTIATRPEVILLDEPTSALDPVSTARIEELLDELKTEFTIAIVTHNMQQAARCADQVAFFYLGELVEVDSTARMFTTPRESRTQDYITGRFG</sequence>
<evidence type="ECO:0000256" key="3">
    <source>
        <dbReference type="ARBA" id="ARBA00022475"/>
    </source>
</evidence>
<keyword evidence="3" id="KW-1003">Cell membrane</keyword>
<proteinExistence type="predicted"/>
<keyword evidence="7 13" id="KW-0067">ATP-binding</keyword>
<keyword evidence="4" id="KW-0997">Cell inner membrane</keyword>
<comment type="caution">
    <text evidence="13">The sequence shown here is derived from an EMBL/GenBank/DDBJ whole genome shotgun (WGS) entry which is preliminary data.</text>
</comment>
<evidence type="ECO:0000256" key="1">
    <source>
        <dbReference type="ARBA" id="ARBA00004417"/>
    </source>
</evidence>
<keyword evidence="8" id="KW-1278">Translocase</keyword>
<dbReference type="GO" id="GO:0005886">
    <property type="term" value="C:plasma membrane"/>
    <property type="evidence" value="ECO:0007669"/>
    <property type="project" value="UniProtKB-SubCell"/>
</dbReference>
<dbReference type="GO" id="GO:0035435">
    <property type="term" value="P:phosphate ion transmembrane transport"/>
    <property type="evidence" value="ECO:0007669"/>
    <property type="project" value="InterPro"/>
</dbReference>
<dbReference type="InterPro" id="IPR003439">
    <property type="entry name" value="ABC_transporter-like_ATP-bd"/>
</dbReference>
<dbReference type="CDD" id="cd03260">
    <property type="entry name" value="ABC_PstB_phosphate_transporter"/>
    <property type="match status" value="1"/>
</dbReference>
<dbReference type="EMBL" id="BAMW01000030">
    <property type="protein sequence ID" value="GAN63589.1"/>
    <property type="molecule type" value="Genomic_DNA"/>
</dbReference>
<evidence type="ECO:0000256" key="5">
    <source>
        <dbReference type="ARBA" id="ARBA00022592"/>
    </source>
</evidence>
<reference evidence="12 14" key="1">
    <citation type="submission" date="2012-11" db="EMBL/GenBank/DDBJ databases">
        <title>Whole genome sequence of Acetobacter indonesiensis 5H-1.</title>
        <authorList>
            <person name="Azuma Y."/>
            <person name="Higashiura N."/>
            <person name="Hirakawa H."/>
            <person name="Matsushita K."/>
        </authorList>
    </citation>
    <scope>NUCLEOTIDE SEQUENCE [LARGE SCALE GENOMIC DNA]</scope>
    <source>
        <strain evidence="12 14">5H-1</strain>
    </source>
</reference>
<dbReference type="NCBIfam" id="TIGR00972">
    <property type="entry name" value="3a0107s01c2"/>
    <property type="match status" value="1"/>
</dbReference>
<dbReference type="Pfam" id="PF00005">
    <property type="entry name" value="ABC_tran"/>
    <property type="match status" value="1"/>
</dbReference>
<dbReference type="GO" id="GO:0016887">
    <property type="term" value="F:ATP hydrolysis activity"/>
    <property type="evidence" value="ECO:0007669"/>
    <property type="project" value="InterPro"/>
</dbReference>
<keyword evidence="9" id="KW-0472">Membrane</keyword>
<dbReference type="GO" id="GO:0005524">
    <property type="term" value="F:ATP binding"/>
    <property type="evidence" value="ECO:0007669"/>
    <property type="project" value="UniProtKB-KW"/>
</dbReference>
<dbReference type="SUPFAM" id="SSF52540">
    <property type="entry name" value="P-loop containing nucleoside triphosphate hydrolases"/>
    <property type="match status" value="1"/>
</dbReference>
<name>A0A6N3T4Y2_9PROT</name>